<evidence type="ECO:0000313" key="3">
    <source>
        <dbReference type="Proteomes" id="UP000092247"/>
    </source>
</evidence>
<organism evidence="2 3">
    <name type="scientific">Morganella psychrotolerans</name>
    <dbReference type="NCBI Taxonomy" id="368603"/>
    <lineage>
        <taxon>Bacteria</taxon>
        <taxon>Pseudomonadati</taxon>
        <taxon>Pseudomonadota</taxon>
        <taxon>Gammaproteobacteria</taxon>
        <taxon>Enterobacterales</taxon>
        <taxon>Morganellaceae</taxon>
        <taxon>Morganella</taxon>
    </lineage>
</organism>
<gene>
    <name evidence="2" type="ORF">AYY17_16925</name>
</gene>
<reference evidence="2 3" key="1">
    <citation type="submission" date="2016-06" db="EMBL/GenBank/DDBJ databases">
        <authorList>
            <person name="Kjaerup R.B."/>
            <person name="Dalgaard T.S."/>
            <person name="Juul-Madsen H.R."/>
        </authorList>
    </citation>
    <scope>NUCLEOTIDE SEQUENCE [LARGE SCALE GENOMIC DNA]</scope>
    <source>
        <strain evidence="2 3">GCSL-Mp3</strain>
    </source>
</reference>
<feature type="transmembrane region" description="Helical" evidence="1">
    <location>
        <begin position="239"/>
        <end position="265"/>
    </location>
</feature>
<feature type="transmembrane region" description="Helical" evidence="1">
    <location>
        <begin position="52"/>
        <end position="68"/>
    </location>
</feature>
<protein>
    <submittedName>
        <fullName evidence="2">Uncharacterized protein</fullName>
    </submittedName>
</protein>
<keyword evidence="1" id="KW-0472">Membrane</keyword>
<dbReference type="AlphaFoldDB" id="A0A1B8HLE0"/>
<feature type="transmembrane region" description="Helical" evidence="1">
    <location>
        <begin position="166"/>
        <end position="187"/>
    </location>
</feature>
<name>A0A1B8HLE0_9GAMM</name>
<dbReference type="EMBL" id="LZEX01000005">
    <property type="protein sequence ID" value="OBU10265.1"/>
    <property type="molecule type" value="Genomic_DNA"/>
</dbReference>
<proteinExistence type="predicted"/>
<keyword evidence="1" id="KW-1133">Transmembrane helix</keyword>
<feature type="transmembrane region" description="Helical" evidence="1">
    <location>
        <begin position="207"/>
        <end position="227"/>
    </location>
</feature>
<feature type="transmembrane region" description="Helical" evidence="1">
    <location>
        <begin position="128"/>
        <end position="145"/>
    </location>
</feature>
<sequence length="308" mass="35239">MLKTTDVTFFRLPLLFVLVYWLGEGVFLSLLIAKIPAEVSKYTLVLWNIRNIVAHTLFLFPVISLIFWQMSLNRIHRNSMIFVVVTGLLYTAVNKVGSVLLISGWLLPRVNNIMSVYPASWVIETADVVLRLMLLVVMVVLIYCLHRFFIRNNHRFILTEQNTGKILLLLMVCCMTYLLQRLPWWVTMILHIADIHPIGAEEYANQMQLPGLAIIAAILFITFRATFGFYGEKLAVIRLIITALVNSTIIWVTIILMFFLFKVIAAGTELTRGDTQLILSGAFVAGTLLSLWFCRGITRSVFRRMHVN</sequence>
<comment type="caution">
    <text evidence="2">The sequence shown here is derived from an EMBL/GenBank/DDBJ whole genome shotgun (WGS) entry which is preliminary data.</text>
</comment>
<evidence type="ECO:0000313" key="2">
    <source>
        <dbReference type="EMBL" id="OBU10265.1"/>
    </source>
</evidence>
<feature type="transmembrane region" description="Helical" evidence="1">
    <location>
        <begin position="277"/>
        <end position="294"/>
    </location>
</feature>
<feature type="transmembrane region" description="Helical" evidence="1">
    <location>
        <begin position="12"/>
        <end position="32"/>
    </location>
</feature>
<accession>A0A1B8HLE0</accession>
<feature type="transmembrane region" description="Helical" evidence="1">
    <location>
        <begin position="80"/>
        <end position="108"/>
    </location>
</feature>
<dbReference type="Proteomes" id="UP000092247">
    <property type="component" value="Unassembled WGS sequence"/>
</dbReference>
<evidence type="ECO:0000256" key="1">
    <source>
        <dbReference type="SAM" id="Phobius"/>
    </source>
</evidence>
<keyword evidence="1" id="KW-0812">Transmembrane</keyword>